<dbReference type="GO" id="GO:0000149">
    <property type="term" value="F:SNARE binding"/>
    <property type="evidence" value="ECO:0007669"/>
    <property type="project" value="TreeGrafter"/>
</dbReference>
<evidence type="ECO:0000313" key="4">
    <source>
        <dbReference type="EnsemblMetazoa" id="XP_020903438.1"/>
    </source>
</evidence>
<keyword evidence="2" id="KW-1133">Transmembrane helix</keyword>
<dbReference type="KEGG" id="epa:110241861"/>
<dbReference type="SMART" id="SM00397">
    <property type="entry name" value="t_SNARE"/>
    <property type="match status" value="1"/>
</dbReference>
<dbReference type="GeneID" id="110241861"/>
<keyword evidence="2" id="KW-0812">Transmembrane</keyword>
<dbReference type="SMART" id="SM00503">
    <property type="entry name" value="SynN"/>
    <property type="match status" value="1"/>
</dbReference>
<keyword evidence="2" id="KW-0472">Membrane</keyword>
<dbReference type="RefSeq" id="XP_020903438.1">
    <property type="nucleotide sequence ID" value="XM_021047779.2"/>
</dbReference>
<dbReference type="InterPro" id="IPR006011">
    <property type="entry name" value="Syntaxin_N"/>
</dbReference>
<feature type="transmembrane region" description="Helical" evidence="2">
    <location>
        <begin position="249"/>
        <end position="271"/>
    </location>
</feature>
<dbReference type="AlphaFoldDB" id="A0A913XEF1"/>
<feature type="domain" description="T-SNARE coiled-coil homology" evidence="3">
    <location>
        <begin position="176"/>
        <end position="238"/>
    </location>
</feature>
<dbReference type="PANTHER" id="PTHR19957:SF38">
    <property type="entry name" value="LD27581P"/>
    <property type="match status" value="1"/>
</dbReference>
<dbReference type="PROSITE" id="PS50192">
    <property type="entry name" value="T_SNARE"/>
    <property type="match status" value="1"/>
</dbReference>
<dbReference type="InterPro" id="IPR010989">
    <property type="entry name" value="SNARE"/>
</dbReference>
<dbReference type="GO" id="GO:0048278">
    <property type="term" value="P:vesicle docking"/>
    <property type="evidence" value="ECO:0007669"/>
    <property type="project" value="TreeGrafter"/>
</dbReference>
<dbReference type="OrthoDB" id="364348at2759"/>
<dbReference type="CDD" id="cd15875">
    <property type="entry name" value="SNARE_syntaxin7"/>
    <property type="match status" value="1"/>
</dbReference>
<dbReference type="PANTHER" id="PTHR19957">
    <property type="entry name" value="SYNTAXIN"/>
    <property type="match status" value="1"/>
</dbReference>
<dbReference type="InterPro" id="IPR000727">
    <property type="entry name" value="T_SNARE_dom"/>
</dbReference>
<keyword evidence="5" id="KW-1185">Reference proteome</keyword>
<dbReference type="Pfam" id="PF14523">
    <property type="entry name" value="Syntaxin_2"/>
    <property type="match status" value="1"/>
</dbReference>
<dbReference type="Proteomes" id="UP000887567">
    <property type="component" value="Unplaced"/>
</dbReference>
<dbReference type="GO" id="GO:0012505">
    <property type="term" value="C:endomembrane system"/>
    <property type="evidence" value="ECO:0007669"/>
    <property type="project" value="TreeGrafter"/>
</dbReference>
<evidence type="ECO:0000313" key="5">
    <source>
        <dbReference type="Proteomes" id="UP000887567"/>
    </source>
</evidence>
<reference evidence="4" key="1">
    <citation type="submission" date="2022-11" db="UniProtKB">
        <authorList>
            <consortium name="EnsemblMetazoa"/>
        </authorList>
    </citation>
    <scope>IDENTIFICATION</scope>
</reference>
<evidence type="ECO:0000259" key="3">
    <source>
        <dbReference type="PROSITE" id="PS50192"/>
    </source>
</evidence>
<dbReference type="GO" id="GO:0006906">
    <property type="term" value="P:vesicle fusion"/>
    <property type="evidence" value="ECO:0007669"/>
    <property type="project" value="TreeGrafter"/>
</dbReference>
<protein>
    <recommendedName>
        <fullName evidence="3">t-SNARE coiled-coil homology domain-containing protein</fullName>
    </recommendedName>
</protein>
<dbReference type="EnsemblMetazoa" id="XM_021047779.2">
    <property type="protein sequence ID" value="XP_020903438.1"/>
    <property type="gene ID" value="LOC110241861"/>
</dbReference>
<organism evidence="4 5">
    <name type="scientific">Exaiptasia diaphana</name>
    <name type="common">Tropical sea anemone</name>
    <name type="synonym">Aiptasia pulchella</name>
    <dbReference type="NCBI Taxonomy" id="2652724"/>
    <lineage>
        <taxon>Eukaryota</taxon>
        <taxon>Metazoa</taxon>
        <taxon>Cnidaria</taxon>
        <taxon>Anthozoa</taxon>
        <taxon>Hexacorallia</taxon>
        <taxon>Actiniaria</taxon>
        <taxon>Aiptasiidae</taxon>
        <taxon>Exaiptasia</taxon>
    </lineage>
</organism>
<dbReference type="InterPro" id="IPR045242">
    <property type="entry name" value="Syntaxin"/>
</dbReference>
<dbReference type="GO" id="GO:0006886">
    <property type="term" value="P:intracellular protein transport"/>
    <property type="evidence" value="ECO:0007669"/>
    <property type="project" value="TreeGrafter"/>
</dbReference>
<dbReference type="GO" id="GO:0031201">
    <property type="term" value="C:SNARE complex"/>
    <property type="evidence" value="ECO:0007669"/>
    <property type="project" value="TreeGrafter"/>
</dbReference>
<comment type="similarity">
    <text evidence="1">Belongs to the syntaxin family.</text>
</comment>
<dbReference type="Gene3D" id="1.20.58.70">
    <property type="match status" value="1"/>
</dbReference>
<proteinExistence type="inferred from homology"/>
<dbReference type="FunFam" id="1.20.5.110:FF:000059">
    <property type="entry name" value="Related to syntaxin 12"/>
    <property type="match status" value="1"/>
</dbReference>
<accession>A0A913XEF1</accession>
<sequence>MSFGEYSSKWSAGGKGNEYQRLCDCISKNIQQINSNVTKIQQLVDKIGTSENVNIKLETTEKETQRLVKDTNSYLKQLVHLGGEDTTEKQRRKLQRERLTDNFSSALNNYQKVQRVAAEKERDYVSRARAASMGMGSGQTGGYNADPSLVDFDRTSGGGSASGGGLQIQSEEELSIEMIEERERAIRQLEADIVGVNEIFRDLANMVHEQGDVIDSIEANVESAAVHVETANVQLEKARDYQKASRKKLCCILIILVVVAGAIGLVVYLVVRPKNKS</sequence>
<dbReference type="OMA" id="LMTYTKQ"/>
<name>A0A913XEF1_EXADI</name>
<dbReference type="SUPFAM" id="SSF47661">
    <property type="entry name" value="t-snare proteins"/>
    <property type="match status" value="1"/>
</dbReference>
<dbReference type="Pfam" id="PF05739">
    <property type="entry name" value="SNARE"/>
    <property type="match status" value="1"/>
</dbReference>
<evidence type="ECO:0000256" key="2">
    <source>
        <dbReference type="SAM" id="Phobius"/>
    </source>
</evidence>
<dbReference type="Gene3D" id="1.20.5.110">
    <property type="match status" value="1"/>
</dbReference>
<dbReference type="GO" id="GO:0005484">
    <property type="term" value="F:SNAP receptor activity"/>
    <property type="evidence" value="ECO:0007669"/>
    <property type="project" value="TreeGrafter"/>
</dbReference>
<evidence type="ECO:0000256" key="1">
    <source>
        <dbReference type="ARBA" id="ARBA00009063"/>
    </source>
</evidence>